<dbReference type="AlphaFoldDB" id="A0A090TG70"/>
<dbReference type="Pfam" id="PF13377">
    <property type="entry name" value="Peripla_BP_3"/>
    <property type="match status" value="1"/>
</dbReference>
<evidence type="ECO:0000259" key="5">
    <source>
        <dbReference type="PROSITE" id="PS50932"/>
    </source>
</evidence>
<evidence type="ECO:0000256" key="4">
    <source>
        <dbReference type="SAM" id="MobiDB-lite"/>
    </source>
</evidence>
<organism evidence="7 8">
    <name type="scientific">Vibrio maritimus</name>
    <dbReference type="NCBI Taxonomy" id="990268"/>
    <lineage>
        <taxon>Bacteria</taxon>
        <taxon>Pseudomonadati</taxon>
        <taxon>Pseudomonadota</taxon>
        <taxon>Gammaproteobacteria</taxon>
        <taxon>Vibrionales</taxon>
        <taxon>Vibrionaceae</taxon>
        <taxon>Vibrio</taxon>
    </lineage>
</organism>
<keyword evidence="2" id="KW-0238">DNA-binding</keyword>
<name>A0A090TG70_9VIBR</name>
<comment type="caution">
    <text evidence="7">The sequence shown here is derived from an EMBL/GenBank/DDBJ whole genome shotgun (WGS) entry which is preliminary data.</text>
</comment>
<evidence type="ECO:0000313" key="7">
    <source>
        <dbReference type="EMBL" id="GAL38293.1"/>
    </source>
</evidence>
<reference evidence="7 8" key="1">
    <citation type="submission" date="2014-09" db="EMBL/GenBank/DDBJ databases">
        <title>Vibrio maritimus JCM 19240. (C210) whole genome shotgun sequence.</title>
        <authorList>
            <person name="Sawabe T."/>
            <person name="Meirelles P."/>
            <person name="Nakanishi M."/>
            <person name="Sayaka M."/>
            <person name="Hattori M."/>
            <person name="Ohkuma M."/>
        </authorList>
    </citation>
    <scope>NUCLEOTIDE SEQUENCE [LARGE SCALE GENOMIC DNA]</scope>
    <source>
        <strain evidence="7 8">JCM 19240</strain>
    </source>
</reference>
<feature type="domain" description="HTH lacI-type" evidence="5">
    <location>
        <begin position="2"/>
        <end position="56"/>
    </location>
</feature>
<feature type="domain" description="HTH cro/C1-type" evidence="6">
    <location>
        <begin position="3"/>
        <end position="46"/>
    </location>
</feature>
<dbReference type="CDD" id="cd01392">
    <property type="entry name" value="HTH_LacI"/>
    <property type="match status" value="1"/>
</dbReference>
<keyword evidence="1" id="KW-0805">Transcription regulation</keyword>
<dbReference type="InterPro" id="IPR000843">
    <property type="entry name" value="HTH_LacI"/>
</dbReference>
<dbReference type="InterPro" id="IPR010982">
    <property type="entry name" value="Lambda_DNA-bd_dom_sf"/>
</dbReference>
<dbReference type="GO" id="GO:0000976">
    <property type="term" value="F:transcription cis-regulatory region binding"/>
    <property type="evidence" value="ECO:0007669"/>
    <property type="project" value="TreeGrafter"/>
</dbReference>
<evidence type="ECO:0000259" key="6">
    <source>
        <dbReference type="PROSITE" id="PS50943"/>
    </source>
</evidence>
<dbReference type="Pfam" id="PF00356">
    <property type="entry name" value="LacI"/>
    <property type="match status" value="1"/>
</dbReference>
<sequence>MASIKEVAALAGVNRSTVSRIINGEGSFRSDTKRRVEEAMAQLDYRPSAIARSLAKSHSNMIGLMVTYYTGGFFGQMMNQVQLELDVQNKFLLTAQGHHSADGEKKAIEKFKDLRCDGFILHSRYLSDEELIALSKTKTPFVLLDRYIEEIKQQCVTFDHQKASALATSYLLERGHTNIGCITGPLGRVSSQIRLTGYKNAIAEKGIALNPDYIVEGDYELDSGYEAMAQLMSLEQKPTALFSTGEEMTRGIMKYCYEHQIRCPEDISIISYDSVNSCRGLYPQVTTLDFPISDMAHEAVLLLNAQLKDQSSEQGQLSVSPRIQEGNSVINRA</sequence>
<accession>A0A090TG70</accession>
<dbReference type="EMBL" id="BBMT01000035">
    <property type="protein sequence ID" value="GAL38293.1"/>
    <property type="molecule type" value="Genomic_DNA"/>
</dbReference>
<dbReference type="InterPro" id="IPR046335">
    <property type="entry name" value="LacI/GalR-like_sensor"/>
</dbReference>
<dbReference type="Gene3D" id="1.10.260.40">
    <property type="entry name" value="lambda repressor-like DNA-binding domains"/>
    <property type="match status" value="1"/>
</dbReference>
<dbReference type="PROSITE" id="PS50943">
    <property type="entry name" value="HTH_CROC1"/>
    <property type="match status" value="1"/>
</dbReference>
<dbReference type="PANTHER" id="PTHR30146">
    <property type="entry name" value="LACI-RELATED TRANSCRIPTIONAL REPRESSOR"/>
    <property type="match status" value="1"/>
</dbReference>
<evidence type="ECO:0000256" key="1">
    <source>
        <dbReference type="ARBA" id="ARBA00023015"/>
    </source>
</evidence>
<gene>
    <name evidence="7" type="ORF">JCM19240_6782</name>
</gene>
<feature type="region of interest" description="Disordered" evidence="4">
    <location>
        <begin position="313"/>
        <end position="333"/>
    </location>
</feature>
<dbReference type="PANTHER" id="PTHR30146:SF131">
    <property type="entry name" value="LACI FAMILY DNA-BINDING TRANSCRIPTIONAL REGULATOR"/>
    <property type="match status" value="1"/>
</dbReference>
<protein>
    <submittedName>
        <fullName evidence="7">Transcriptional regulator LacI family</fullName>
    </submittedName>
</protein>
<keyword evidence="8" id="KW-1185">Reference proteome</keyword>
<evidence type="ECO:0000256" key="3">
    <source>
        <dbReference type="ARBA" id="ARBA00023163"/>
    </source>
</evidence>
<dbReference type="PROSITE" id="PS50932">
    <property type="entry name" value="HTH_LACI_2"/>
    <property type="match status" value="1"/>
</dbReference>
<dbReference type="OrthoDB" id="9798934at2"/>
<dbReference type="CDD" id="cd06270">
    <property type="entry name" value="PBP1_GalS-like"/>
    <property type="match status" value="1"/>
</dbReference>
<dbReference type="InterPro" id="IPR028082">
    <property type="entry name" value="Peripla_BP_I"/>
</dbReference>
<reference evidence="7 8" key="2">
    <citation type="submission" date="2014-09" db="EMBL/GenBank/DDBJ databases">
        <authorList>
            <consortium name="NBRP consortium"/>
            <person name="Sawabe T."/>
            <person name="Meirelles P."/>
            <person name="Nakanishi M."/>
            <person name="Sayaka M."/>
            <person name="Hattori M."/>
            <person name="Ohkuma M."/>
        </authorList>
    </citation>
    <scope>NUCLEOTIDE SEQUENCE [LARGE SCALE GENOMIC DNA]</scope>
    <source>
        <strain evidence="7 8">JCM 19240</strain>
    </source>
</reference>
<dbReference type="GO" id="GO:0003700">
    <property type="term" value="F:DNA-binding transcription factor activity"/>
    <property type="evidence" value="ECO:0007669"/>
    <property type="project" value="TreeGrafter"/>
</dbReference>
<dbReference type="Gene3D" id="3.40.50.2300">
    <property type="match status" value="2"/>
</dbReference>
<evidence type="ECO:0000256" key="2">
    <source>
        <dbReference type="ARBA" id="ARBA00023125"/>
    </source>
</evidence>
<keyword evidence="3" id="KW-0804">Transcription</keyword>
<dbReference type="Proteomes" id="UP000029224">
    <property type="component" value="Unassembled WGS sequence"/>
</dbReference>
<evidence type="ECO:0000313" key="8">
    <source>
        <dbReference type="Proteomes" id="UP000029224"/>
    </source>
</evidence>
<dbReference type="SUPFAM" id="SSF47413">
    <property type="entry name" value="lambda repressor-like DNA-binding domains"/>
    <property type="match status" value="1"/>
</dbReference>
<dbReference type="SMART" id="SM00354">
    <property type="entry name" value="HTH_LACI"/>
    <property type="match status" value="1"/>
</dbReference>
<dbReference type="SUPFAM" id="SSF53822">
    <property type="entry name" value="Periplasmic binding protein-like I"/>
    <property type="match status" value="1"/>
</dbReference>
<dbReference type="InterPro" id="IPR001387">
    <property type="entry name" value="Cro/C1-type_HTH"/>
</dbReference>
<proteinExistence type="predicted"/>